<name>A0A1I7XHR3_HETBA</name>
<dbReference type="AlphaFoldDB" id="A0A1I7XHR3"/>
<sequence length="281" mass="31550">MNIINHAKPKVTVPIMLSWEGMSKLLEVKSGCYNVDKISYTDRRAFISELVPEPISSFIAGSVLEIEVLTIVDEMKRRLCKPKIEYNNCKISEEHLHKFFTAFFNSVFPTNLLGPANTVILEPPSHVTFKPSGSGIRPLVINCAQQEVLEIKLADEKSFDFNQCCLRFPSLCCWVETSFKSVAIVMGFVASVDRSRWVPVWASGSNVAAATTKLEMRGAARKIDLSRQAVKMMIVMSEQLYTMKKGVPQGFMLSSRLAHVSSFYTLILSNGFHLLINIVEF</sequence>
<evidence type="ECO:0000313" key="1">
    <source>
        <dbReference type="Proteomes" id="UP000095283"/>
    </source>
</evidence>
<protein>
    <submittedName>
        <fullName evidence="2">Reverse transcriptase domain-containing protein</fullName>
    </submittedName>
</protein>
<dbReference type="Proteomes" id="UP000095283">
    <property type="component" value="Unplaced"/>
</dbReference>
<proteinExistence type="predicted"/>
<dbReference type="WBParaSite" id="Hba_17048">
    <property type="protein sequence ID" value="Hba_17048"/>
    <property type="gene ID" value="Hba_17048"/>
</dbReference>
<keyword evidence="1" id="KW-1185">Reference proteome</keyword>
<reference evidence="2" key="1">
    <citation type="submission" date="2016-11" db="UniProtKB">
        <authorList>
            <consortium name="WormBaseParasite"/>
        </authorList>
    </citation>
    <scope>IDENTIFICATION</scope>
</reference>
<accession>A0A1I7XHR3</accession>
<evidence type="ECO:0000313" key="2">
    <source>
        <dbReference type="WBParaSite" id="Hba_17048"/>
    </source>
</evidence>
<organism evidence="1 2">
    <name type="scientific">Heterorhabditis bacteriophora</name>
    <name type="common">Entomopathogenic nematode worm</name>
    <dbReference type="NCBI Taxonomy" id="37862"/>
    <lineage>
        <taxon>Eukaryota</taxon>
        <taxon>Metazoa</taxon>
        <taxon>Ecdysozoa</taxon>
        <taxon>Nematoda</taxon>
        <taxon>Chromadorea</taxon>
        <taxon>Rhabditida</taxon>
        <taxon>Rhabditina</taxon>
        <taxon>Rhabditomorpha</taxon>
        <taxon>Strongyloidea</taxon>
        <taxon>Heterorhabditidae</taxon>
        <taxon>Heterorhabditis</taxon>
    </lineage>
</organism>